<proteinExistence type="predicted"/>
<name>A0ABT3CZZ4_9BACT</name>
<evidence type="ECO:0000313" key="2">
    <source>
        <dbReference type="Proteomes" id="UP001300692"/>
    </source>
</evidence>
<gene>
    <name evidence="1" type="ORF">N7U62_21500</name>
</gene>
<accession>A0ABT3CZZ4</accession>
<reference evidence="1 2" key="1">
    <citation type="submission" date="2022-10" db="EMBL/GenBank/DDBJ databases">
        <title>Comparative genomics and taxonomic characterization of three novel marine species of genus Reichenbachiella exhibiting antioxidant and polysaccharide degradation activities.</title>
        <authorList>
            <person name="Muhammad N."/>
            <person name="Lee Y.-J."/>
            <person name="Ko J."/>
            <person name="Kim S.-G."/>
        </authorList>
    </citation>
    <scope>NUCLEOTIDE SEQUENCE [LARGE SCALE GENOMIC DNA]</scope>
    <source>
        <strain evidence="1 2">ABR2-5</strain>
    </source>
</reference>
<keyword evidence="2" id="KW-1185">Reference proteome</keyword>
<protein>
    <submittedName>
        <fullName evidence="1">Uncharacterized protein</fullName>
    </submittedName>
</protein>
<dbReference type="Proteomes" id="UP001300692">
    <property type="component" value="Unassembled WGS sequence"/>
</dbReference>
<comment type="caution">
    <text evidence="1">The sequence shown here is derived from an EMBL/GenBank/DDBJ whole genome shotgun (WGS) entry which is preliminary data.</text>
</comment>
<organism evidence="1 2">
    <name type="scientific">Reichenbachiella ulvae</name>
    <dbReference type="NCBI Taxonomy" id="2980104"/>
    <lineage>
        <taxon>Bacteria</taxon>
        <taxon>Pseudomonadati</taxon>
        <taxon>Bacteroidota</taxon>
        <taxon>Cytophagia</taxon>
        <taxon>Cytophagales</taxon>
        <taxon>Reichenbachiellaceae</taxon>
        <taxon>Reichenbachiella</taxon>
    </lineage>
</organism>
<dbReference type="EMBL" id="JAOYOD010000001">
    <property type="protein sequence ID" value="MCV9389255.1"/>
    <property type="molecule type" value="Genomic_DNA"/>
</dbReference>
<sequence>MGIKKAAAFRKQPEFMSVYSKTQTRDLWFMIPTSYQLPHRKICKSTTSSGIYAVFALK</sequence>
<dbReference type="RefSeq" id="WP_264140178.1">
    <property type="nucleotide sequence ID" value="NZ_JAOYOD010000001.1"/>
</dbReference>
<evidence type="ECO:0000313" key="1">
    <source>
        <dbReference type="EMBL" id="MCV9389255.1"/>
    </source>
</evidence>